<sequence length="206" mass="22155">MSENNPKQTRKDLYKNNKRNKLYVALAIVGGVLLSFVLLYQFFYGSGEEAPASLATKGQTNEQSVSSTKSSAASDSSKSKNSKKDSTAADSSAKKTETKAVASTDSNVEKAYTGDWAPVGTTQTGEHVTNYDDGSADRTEIKQATAAATGINASEMVEWWVGNAGDQQVTTTVSDKAKAKIDRVTLSWIDGKGWQVTQIEELKEIP</sequence>
<dbReference type="Pfam" id="PF07423">
    <property type="entry name" value="DUF1510"/>
    <property type="match status" value="1"/>
</dbReference>
<evidence type="ECO:0000313" key="5">
    <source>
        <dbReference type="Proteomes" id="UP000242754"/>
    </source>
</evidence>
<feature type="compositionally biased region" description="Low complexity" evidence="1">
    <location>
        <begin position="66"/>
        <end position="76"/>
    </location>
</feature>
<dbReference type="Proteomes" id="UP000242754">
    <property type="component" value="Unassembled WGS sequence"/>
</dbReference>
<reference evidence="4 5" key="1">
    <citation type="submission" date="2016-02" db="EMBL/GenBank/DDBJ databases">
        <authorList>
            <person name="Wen L."/>
            <person name="He K."/>
            <person name="Yang H."/>
        </authorList>
    </citation>
    <scope>NUCLEOTIDE SEQUENCE [LARGE SCALE GENOMIC DNA]</scope>
    <source>
        <strain evidence="4">Trichococcus palustris</strain>
    </source>
</reference>
<dbReference type="RefSeq" id="WP_087029964.1">
    <property type="nucleotide sequence ID" value="NZ_FJNE01000001.1"/>
</dbReference>
<evidence type="ECO:0000256" key="1">
    <source>
        <dbReference type="SAM" id="MobiDB-lite"/>
    </source>
</evidence>
<evidence type="ECO:0000259" key="3">
    <source>
        <dbReference type="Pfam" id="PF07423"/>
    </source>
</evidence>
<keyword evidence="2" id="KW-0812">Transmembrane</keyword>
<proteinExistence type="predicted"/>
<evidence type="ECO:0000256" key="2">
    <source>
        <dbReference type="SAM" id="Phobius"/>
    </source>
</evidence>
<feature type="compositionally biased region" description="Polar residues" evidence="1">
    <location>
        <begin position="56"/>
        <end position="65"/>
    </location>
</feature>
<accession>A0A143Y3Z5</accession>
<keyword evidence="2" id="KW-1133">Transmembrane helix</keyword>
<protein>
    <recommendedName>
        <fullName evidence="3">DUF1510 domain-containing protein</fullName>
    </recommendedName>
</protein>
<dbReference type="InterPro" id="IPR009988">
    <property type="entry name" value="DUF1510"/>
</dbReference>
<feature type="compositionally biased region" description="Basic and acidic residues" evidence="1">
    <location>
        <begin position="82"/>
        <end position="98"/>
    </location>
</feature>
<name>A0A143Y3Z5_9LACT</name>
<feature type="transmembrane region" description="Helical" evidence="2">
    <location>
        <begin position="21"/>
        <end position="43"/>
    </location>
</feature>
<feature type="domain" description="DUF1510" evidence="3">
    <location>
        <begin position="112"/>
        <end position="202"/>
    </location>
</feature>
<dbReference type="EMBL" id="FJNE01000001">
    <property type="protein sequence ID" value="CZQ81012.1"/>
    <property type="molecule type" value="Genomic_DNA"/>
</dbReference>
<evidence type="ECO:0000313" key="4">
    <source>
        <dbReference type="EMBL" id="CZQ81012.1"/>
    </source>
</evidence>
<keyword evidence="2" id="KW-0472">Membrane</keyword>
<organism evidence="4 5">
    <name type="scientific">Trichococcus palustris</name>
    <dbReference type="NCBI Taxonomy" id="140314"/>
    <lineage>
        <taxon>Bacteria</taxon>
        <taxon>Bacillati</taxon>
        <taxon>Bacillota</taxon>
        <taxon>Bacilli</taxon>
        <taxon>Lactobacillales</taxon>
        <taxon>Carnobacteriaceae</taxon>
        <taxon>Trichococcus</taxon>
    </lineage>
</organism>
<dbReference type="AlphaFoldDB" id="A0A143Y3Z5"/>
<gene>
    <name evidence="4" type="ORF">Tpal_146</name>
</gene>
<keyword evidence="5" id="KW-1185">Reference proteome</keyword>
<dbReference type="OrthoDB" id="2168558at2"/>
<feature type="region of interest" description="Disordered" evidence="1">
    <location>
        <begin position="54"/>
        <end position="134"/>
    </location>
</feature>
<dbReference type="STRING" id="140314.SAMN04488076_102145"/>